<comment type="similarity">
    <text evidence="1">Belongs to the serpin family.</text>
</comment>
<dbReference type="InterPro" id="IPR042185">
    <property type="entry name" value="Serpin_sf_2"/>
</dbReference>
<keyword evidence="5" id="KW-1185">Reference proteome</keyword>
<dbReference type="Gene3D" id="2.30.39.10">
    <property type="entry name" value="Alpha-1-antitrypsin, domain 1"/>
    <property type="match status" value="1"/>
</dbReference>
<dbReference type="InterPro" id="IPR042178">
    <property type="entry name" value="Serpin_sf_1"/>
</dbReference>
<feature type="domain" description="Serpin" evidence="3">
    <location>
        <begin position="66"/>
        <end position="423"/>
    </location>
</feature>
<gene>
    <name evidence="4" type="ORF">PACILC2_20910</name>
</gene>
<dbReference type="Pfam" id="PF00079">
    <property type="entry name" value="Serpin"/>
    <property type="match status" value="1"/>
</dbReference>
<proteinExistence type="inferred from homology"/>
<dbReference type="PANTHER" id="PTHR11461">
    <property type="entry name" value="SERINE PROTEASE INHIBITOR, SERPIN"/>
    <property type="match status" value="1"/>
</dbReference>
<evidence type="ECO:0000256" key="2">
    <source>
        <dbReference type="SAM" id="SignalP"/>
    </source>
</evidence>
<feature type="chain" id="PRO_5046573085" evidence="2">
    <location>
        <begin position="23"/>
        <end position="426"/>
    </location>
</feature>
<dbReference type="SMART" id="SM00093">
    <property type="entry name" value="SERPIN"/>
    <property type="match status" value="1"/>
</dbReference>
<sequence length="426" mass="47020">MSGFHRTRAAVISILLSAALLASCGSTDETPSAPRPDAETISLDKRQKLADAADDRLVKAVNEFGMKLHRELAAAETDGNVLISPYSISMALGMTYFGSAGNTRTEMAETLGLGRLAEEEIAGGYRSLGELLTRTGKGVALLAANSLWTQEGIKLPDDYMKIVRNSFNAEARSVNFTDDAAPQRINDWIEESTRGMIDKLVDRVDPDMRIMLINTIYFKGQWQKPFDPEETREERFRQEDGTTANVQMMHRTGYMEYRATDRWQAVRIPYGEGQMAMLVIVPDESADLASLHEQIWTDRSAWSGPMENHHVKLGLPKFKADFEEKLNGTLIALGMKDAFDPAQADFSGFGEADKEGLYIDEVKHKSVIEVNEQGTEAAAATSVGVASGAPQETVSLTVDRPFFFAIEDMQTGAWLFAGSIREIEGK</sequence>
<dbReference type="InterPro" id="IPR036186">
    <property type="entry name" value="Serpin_sf"/>
</dbReference>
<name>A0ABQ4N5Q1_9BACL</name>
<dbReference type="Proteomes" id="UP000680304">
    <property type="component" value="Unassembled WGS sequence"/>
</dbReference>
<evidence type="ECO:0000313" key="5">
    <source>
        <dbReference type="Proteomes" id="UP000680304"/>
    </source>
</evidence>
<keyword evidence="4" id="KW-0646">Protease inhibitor</keyword>
<dbReference type="Gene3D" id="3.30.497.10">
    <property type="entry name" value="Antithrombin, subunit I, domain 2"/>
    <property type="match status" value="1"/>
</dbReference>
<evidence type="ECO:0000256" key="1">
    <source>
        <dbReference type="RuleBase" id="RU000411"/>
    </source>
</evidence>
<dbReference type="InterPro" id="IPR023796">
    <property type="entry name" value="Serpin_dom"/>
</dbReference>
<dbReference type="SUPFAM" id="SSF56574">
    <property type="entry name" value="Serpins"/>
    <property type="match status" value="1"/>
</dbReference>
<protein>
    <submittedName>
        <fullName evidence="4">Serine protease inhibitor</fullName>
    </submittedName>
</protein>
<dbReference type="GO" id="GO:0004867">
    <property type="term" value="F:serine-type endopeptidase inhibitor activity"/>
    <property type="evidence" value="ECO:0007669"/>
    <property type="project" value="UniProtKB-KW"/>
</dbReference>
<evidence type="ECO:0000313" key="4">
    <source>
        <dbReference type="EMBL" id="GIQ63523.1"/>
    </source>
</evidence>
<dbReference type="InterPro" id="IPR000215">
    <property type="entry name" value="Serpin_fam"/>
</dbReference>
<keyword evidence="4" id="KW-0722">Serine protease inhibitor</keyword>
<dbReference type="RefSeq" id="WP_213528637.1">
    <property type="nucleotide sequence ID" value="NZ_BOVJ01000064.1"/>
</dbReference>
<dbReference type="PANTHER" id="PTHR11461:SF211">
    <property type="entry name" value="GH10112P-RELATED"/>
    <property type="match status" value="1"/>
</dbReference>
<feature type="signal peptide" evidence="2">
    <location>
        <begin position="1"/>
        <end position="22"/>
    </location>
</feature>
<evidence type="ECO:0000259" key="3">
    <source>
        <dbReference type="SMART" id="SM00093"/>
    </source>
</evidence>
<dbReference type="CDD" id="cd19588">
    <property type="entry name" value="serpin_miropin-like"/>
    <property type="match status" value="1"/>
</dbReference>
<dbReference type="PROSITE" id="PS51257">
    <property type="entry name" value="PROKAR_LIPOPROTEIN"/>
    <property type="match status" value="1"/>
</dbReference>
<dbReference type="PROSITE" id="PS00284">
    <property type="entry name" value="SERPIN"/>
    <property type="match status" value="1"/>
</dbReference>
<organism evidence="4 5">
    <name type="scientific">Paenibacillus cisolokensis</name>
    <dbReference type="NCBI Taxonomy" id="1658519"/>
    <lineage>
        <taxon>Bacteria</taxon>
        <taxon>Bacillati</taxon>
        <taxon>Bacillota</taxon>
        <taxon>Bacilli</taxon>
        <taxon>Bacillales</taxon>
        <taxon>Paenibacillaceae</taxon>
        <taxon>Paenibacillus</taxon>
    </lineage>
</organism>
<dbReference type="EMBL" id="BOVJ01000064">
    <property type="protein sequence ID" value="GIQ63523.1"/>
    <property type="molecule type" value="Genomic_DNA"/>
</dbReference>
<comment type="caution">
    <text evidence="4">The sequence shown here is derived from an EMBL/GenBank/DDBJ whole genome shotgun (WGS) entry which is preliminary data.</text>
</comment>
<keyword evidence="2" id="KW-0732">Signal</keyword>
<dbReference type="InterPro" id="IPR023795">
    <property type="entry name" value="Serpin_CS"/>
</dbReference>
<reference evidence="4 5" key="1">
    <citation type="submission" date="2021-04" db="EMBL/GenBank/DDBJ databases">
        <title>Draft genome sequence of Paenibacillus cisolokensis, LC2-13A.</title>
        <authorList>
            <person name="Uke A."/>
            <person name="Chhe C."/>
            <person name="Baramee S."/>
            <person name="Kosugi A."/>
        </authorList>
    </citation>
    <scope>NUCLEOTIDE SEQUENCE [LARGE SCALE GENOMIC DNA]</scope>
    <source>
        <strain evidence="4 5">LC2-13A</strain>
    </source>
</reference>
<accession>A0ABQ4N5Q1</accession>